<evidence type="ECO:0000313" key="2">
    <source>
        <dbReference type="EMBL" id="REF30074.1"/>
    </source>
</evidence>
<feature type="domain" description="DUF403" evidence="1">
    <location>
        <begin position="1"/>
        <end position="295"/>
    </location>
</feature>
<proteinExistence type="predicted"/>
<dbReference type="RefSeq" id="WP_115922117.1">
    <property type="nucleotide sequence ID" value="NZ_QTUA01000001.1"/>
</dbReference>
<evidence type="ECO:0000313" key="3">
    <source>
        <dbReference type="Proteomes" id="UP000256253"/>
    </source>
</evidence>
<protein>
    <submittedName>
        <fullName evidence="2">Putative alpha-E superfamily protein</fullName>
    </submittedName>
</protein>
<dbReference type="OrthoDB" id="9803532at2"/>
<dbReference type="PANTHER" id="PTHR34595">
    <property type="entry name" value="BLR5612 PROTEIN"/>
    <property type="match status" value="1"/>
</dbReference>
<sequence length="308" mass="34152">MLSRIAESLFWIGRYIERAEATARILDVHLQLLVEDPVLDHDATCRSLLAAMAVAHEGPATTDDVLRLLLVDQEAPTSIAHAIWQARENARRSREIVSIELWEAINTTHLAVNRGELGRMRPADAFRLVRERANLIAALADNTQSHDDGWQFIKLGRMIERVDMTARVTLMTSYGTGSASSWLVTLRACGAAHAFTRIHRASESPRSAAEFLLQDRLFPRSVSFCLAEAKECLEKLDPKKSRTGFSGDARRIVGQALAQLEYRAISDVLADVAAEMEGLQRVGAAATDAVTKRYFEGAISPEWNRGES</sequence>
<gene>
    <name evidence="2" type="ORF">DFJ65_1067</name>
</gene>
<dbReference type="Pfam" id="PF04168">
    <property type="entry name" value="Alpha-E"/>
    <property type="match status" value="1"/>
</dbReference>
<reference evidence="2 3" key="1">
    <citation type="submission" date="2018-08" db="EMBL/GenBank/DDBJ databases">
        <title>Sequencing the genomes of 1000 actinobacteria strains.</title>
        <authorList>
            <person name="Klenk H.-P."/>
        </authorList>
    </citation>
    <scope>NUCLEOTIDE SEQUENCE [LARGE SCALE GENOMIC DNA]</scope>
    <source>
        <strain evidence="2 3">DSM 22967</strain>
    </source>
</reference>
<dbReference type="EMBL" id="QTUA01000001">
    <property type="protein sequence ID" value="REF30074.1"/>
    <property type="molecule type" value="Genomic_DNA"/>
</dbReference>
<dbReference type="InterPro" id="IPR007296">
    <property type="entry name" value="DUF403"/>
</dbReference>
<comment type="caution">
    <text evidence="2">The sequence shown here is derived from an EMBL/GenBank/DDBJ whole genome shotgun (WGS) entry which is preliminary data.</text>
</comment>
<keyword evidence="3" id="KW-1185">Reference proteome</keyword>
<name>A0A3D9UVP5_9MICO</name>
<accession>A0A3D9UVP5</accession>
<organism evidence="2 3">
    <name type="scientific">Calidifontibacter indicus</name>
    <dbReference type="NCBI Taxonomy" id="419650"/>
    <lineage>
        <taxon>Bacteria</taxon>
        <taxon>Bacillati</taxon>
        <taxon>Actinomycetota</taxon>
        <taxon>Actinomycetes</taxon>
        <taxon>Micrococcales</taxon>
        <taxon>Dermacoccaceae</taxon>
        <taxon>Calidifontibacter</taxon>
    </lineage>
</organism>
<evidence type="ECO:0000259" key="1">
    <source>
        <dbReference type="Pfam" id="PF04168"/>
    </source>
</evidence>
<dbReference type="InterPro" id="IPR051680">
    <property type="entry name" value="ATP-dep_Glu-Cys_Ligase-2"/>
</dbReference>
<dbReference type="PANTHER" id="PTHR34595:SF7">
    <property type="entry name" value="SLL1039 PROTEIN"/>
    <property type="match status" value="1"/>
</dbReference>
<dbReference type="Proteomes" id="UP000256253">
    <property type="component" value="Unassembled WGS sequence"/>
</dbReference>
<dbReference type="AlphaFoldDB" id="A0A3D9UVP5"/>